<dbReference type="InterPro" id="IPR036821">
    <property type="entry name" value="Peptide_deformylase_sf"/>
</dbReference>
<evidence type="ECO:0000313" key="3">
    <source>
        <dbReference type="EMBL" id="KNG94754.1"/>
    </source>
</evidence>
<dbReference type="Pfam" id="PF01327">
    <property type="entry name" value="Pep_deformylase"/>
    <property type="match status" value="1"/>
</dbReference>
<keyword evidence="2" id="KW-0378">Hydrolase</keyword>
<comment type="function">
    <text evidence="2">Removes the formyl group from the N-terminal Met of newly synthesized proteins. Requires at least a dipeptide for an efficient rate of reaction. N-terminal L-methionine is a prerequisite for activity but the enzyme has broad specificity at other positions.</text>
</comment>
<feature type="binding site" evidence="2">
    <location>
        <position position="93"/>
    </location>
    <ligand>
        <name>Fe cation</name>
        <dbReference type="ChEBI" id="CHEBI:24875"/>
    </ligand>
</feature>
<keyword evidence="2" id="KW-0648">Protein biosynthesis</keyword>
<comment type="caution">
    <text evidence="3">The sequence shown here is derived from an EMBL/GenBank/DDBJ whole genome shotgun (WGS) entry which is preliminary data.</text>
</comment>
<dbReference type="GO" id="GO:0042586">
    <property type="term" value="F:peptide deformylase activity"/>
    <property type="evidence" value="ECO:0007669"/>
    <property type="project" value="UniProtKB-UniRule"/>
</dbReference>
<accession>A0A0L1JSJ2</accession>
<feature type="active site" evidence="2">
    <location>
        <position position="136"/>
    </location>
</feature>
<evidence type="ECO:0000256" key="2">
    <source>
        <dbReference type="HAMAP-Rule" id="MF_00163"/>
    </source>
</evidence>
<dbReference type="RefSeq" id="WP_050529739.1">
    <property type="nucleotide sequence ID" value="NZ_AQQZ01000002.1"/>
</dbReference>
<reference evidence="3 4" key="1">
    <citation type="journal article" date="2015" name="Int. J. Syst. Evol. Microbiol.">
        <title>Aestuariivita atlantica sp. nov., isolated from deep sea sediment of the Atlantic Ocean.</title>
        <authorList>
            <person name="Li G."/>
            <person name="Lai Q."/>
            <person name="Du Y."/>
            <person name="Liu X."/>
            <person name="Sun F."/>
            <person name="Shao Z."/>
        </authorList>
    </citation>
    <scope>NUCLEOTIDE SEQUENCE [LARGE SCALE GENOMIC DNA]</scope>
    <source>
        <strain evidence="3 4">22II-S11-z3</strain>
    </source>
</reference>
<dbReference type="HAMAP" id="MF_00163">
    <property type="entry name" value="Pep_deformylase"/>
    <property type="match status" value="1"/>
</dbReference>
<keyword evidence="2" id="KW-0479">Metal-binding</keyword>
<keyword evidence="2" id="KW-0408">Iron</keyword>
<evidence type="ECO:0000313" key="4">
    <source>
        <dbReference type="Proteomes" id="UP000036938"/>
    </source>
</evidence>
<dbReference type="GO" id="GO:0006412">
    <property type="term" value="P:translation"/>
    <property type="evidence" value="ECO:0007669"/>
    <property type="project" value="UniProtKB-UniRule"/>
</dbReference>
<dbReference type="PIRSF" id="PIRSF004749">
    <property type="entry name" value="Pep_def"/>
    <property type="match status" value="1"/>
</dbReference>
<gene>
    <name evidence="2" type="primary">def</name>
    <name evidence="3" type="ORF">ATO11_05015</name>
</gene>
<dbReference type="NCBIfam" id="TIGR00079">
    <property type="entry name" value="pept_deformyl"/>
    <property type="match status" value="1"/>
</dbReference>
<dbReference type="GO" id="GO:0046872">
    <property type="term" value="F:metal ion binding"/>
    <property type="evidence" value="ECO:0007669"/>
    <property type="project" value="UniProtKB-KW"/>
</dbReference>
<comment type="cofactor">
    <cofactor evidence="2">
        <name>Fe(2+)</name>
        <dbReference type="ChEBI" id="CHEBI:29033"/>
    </cofactor>
    <text evidence="2">Binds 1 Fe(2+) ion.</text>
</comment>
<dbReference type="PRINTS" id="PR01576">
    <property type="entry name" value="PDEFORMYLASE"/>
</dbReference>
<dbReference type="Proteomes" id="UP000036938">
    <property type="component" value="Unassembled WGS sequence"/>
</dbReference>
<organism evidence="3 4">
    <name type="scientific">Pseudaestuariivita atlantica</name>
    <dbReference type="NCBI Taxonomy" id="1317121"/>
    <lineage>
        <taxon>Bacteria</taxon>
        <taxon>Pseudomonadati</taxon>
        <taxon>Pseudomonadota</taxon>
        <taxon>Alphaproteobacteria</taxon>
        <taxon>Rhodobacterales</taxon>
        <taxon>Paracoccaceae</taxon>
        <taxon>Pseudaestuariivita</taxon>
    </lineage>
</organism>
<dbReference type="STRING" id="1317121.ATO11_05015"/>
<dbReference type="SUPFAM" id="SSF56420">
    <property type="entry name" value="Peptide deformylase"/>
    <property type="match status" value="1"/>
</dbReference>
<dbReference type="NCBIfam" id="NF001159">
    <property type="entry name" value="PRK00150.1-3"/>
    <property type="match status" value="1"/>
</dbReference>
<dbReference type="InterPro" id="IPR023635">
    <property type="entry name" value="Peptide_deformylase"/>
</dbReference>
<keyword evidence="4" id="KW-1185">Reference proteome</keyword>
<dbReference type="PANTHER" id="PTHR10458:SF22">
    <property type="entry name" value="PEPTIDE DEFORMYLASE"/>
    <property type="match status" value="1"/>
</dbReference>
<sequence length="161" mass="17767">MSVLPVVMRPDSRLSTPCVAVPEDADRRGLIADMFDTLYDAQGRGLAAPQVGVLERLFIMDATWKDGPRNPRVFVNPRIVERAGEPQEGLEACLSIPGLSLSVPRHPRVRLTWRDGEGVAHDAWLTGFEAVCAQHEIDHLDGILITDRAEEHPGLREVDAT</sequence>
<dbReference type="Gene3D" id="3.90.45.10">
    <property type="entry name" value="Peptide deformylase"/>
    <property type="match status" value="1"/>
</dbReference>
<feature type="binding site" evidence="2">
    <location>
        <position position="139"/>
    </location>
    <ligand>
        <name>Fe cation</name>
        <dbReference type="ChEBI" id="CHEBI:24875"/>
    </ligand>
</feature>
<comment type="similarity">
    <text evidence="1 2">Belongs to the polypeptide deformylase family.</text>
</comment>
<name>A0A0L1JSJ2_9RHOB</name>
<proteinExistence type="inferred from homology"/>
<dbReference type="AlphaFoldDB" id="A0A0L1JSJ2"/>
<dbReference type="EC" id="3.5.1.88" evidence="2"/>
<dbReference type="CDD" id="cd00487">
    <property type="entry name" value="Pep_deformylase"/>
    <property type="match status" value="1"/>
</dbReference>
<dbReference type="PANTHER" id="PTHR10458">
    <property type="entry name" value="PEPTIDE DEFORMYLASE"/>
    <property type="match status" value="1"/>
</dbReference>
<dbReference type="EMBL" id="AQQZ01000002">
    <property type="protein sequence ID" value="KNG94754.1"/>
    <property type="molecule type" value="Genomic_DNA"/>
</dbReference>
<dbReference type="PATRIC" id="fig|1317121.7.peg.1379"/>
<comment type="catalytic activity">
    <reaction evidence="2">
        <text>N-terminal N-formyl-L-methionyl-[peptide] + H2O = N-terminal L-methionyl-[peptide] + formate</text>
        <dbReference type="Rhea" id="RHEA:24420"/>
        <dbReference type="Rhea" id="RHEA-COMP:10639"/>
        <dbReference type="Rhea" id="RHEA-COMP:10640"/>
        <dbReference type="ChEBI" id="CHEBI:15377"/>
        <dbReference type="ChEBI" id="CHEBI:15740"/>
        <dbReference type="ChEBI" id="CHEBI:49298"/>
        <dbReference type="ChEBI" id="CHEBI:64731"/>
        <dbReference type="EC" id="3.5.1.88"/>
    </reaction>
</comment>
<feature type="binding site" evidence="2">
    <location>
        <position position="135"/>
    </location>
    <ligand>
        <name>Fe cation</name>
        <dbReference type="ChEBI" id="CHEBI:24875"/>
    </ligand>
</feature>
<dbReference type="OrthoDB" id="9804313at2"/>
<evidence type="ECO:0000256" key="1">
    <source>
        <dbReference type="ARBA" id="ARBA00010759"/>
    </source>
</evidence>
<protein>
    <recommendedName>
        <fullName evidence="2">Peptide deformylase</fullName>
        <shortName evidence="2">PDF</shortName>
        <ecNumber evidence="2">3.5.1.88</ecNumber>
    </recommendedName>
    <alternativeName>
        <fullName evidence="2">Polypeptide deformylase</fullName>
    </alternativeName>
</protein>